<dbReference type="SUPFAM" id="SSF81901">
    <property type="entry name" value="HCP-like"/>
    <property type="match status" value="3"/>
</dbReference>
<dbReference type="SMART" id="SM00671">
    <property type="entry name" value="SEL1"/>
    <property type="match status" value="9"/>
</dbReference>
<comment type="similarity">
    <text evidence="1">Belongs to the sel-1 family.</text>
</comment>
<dbReference type="PANTHER" id="PTHR11102">
    <property type="entry name" value="SEL-1-LIKE PROTEIN"/>
    <property type="match status" value="1"/>
</dbReference>
<dbReference type="InterPro" id="IPR011990">
    <property type="entry name" value="TPR-like_helical_dom_sf"/>
</dbReference>
<feature type="region of interest" description="Disordered" evidence="2">
    <location>
        <begin position="1"/>
        <end position="52"/>
    </location>
</feature>
<proteinExistence type="inferred from homology"/>
<comment type="caution">
    <text evidence="3">The sequence shown here is derived from an EMBL/GenBank/DDBJ whole genome shotgun (WGS) entry which is preliminary data.</text>
</comment>
<accession>A0A6G0SMH9</accession>
<dbReference type="EMBL" id="QXFY01000014">
    <property type="protein sequence ID" value="KAE9361813.1"/>
    <property type="molecule type" value="Genomic_DNA"/>
</dbReference>
<evidence type="ECO:0000313" key="4">
    <source>
        <dbReference type="Proteomes" id="UP000486351"/>
    </source>
</evidence>
<reference evidence="3 4" key="1">
    <citation type="submission" date="2018-09" db="EMBL/GenBank/DDBJ databases">
        <title>Genomic investigation of the strawberry pathogen Phytophthora fragariae indicates pathogenicity is determined by transcriptional variation in three key races.</title>
        <authorList>
            <person name="Adams T.M."/>
            <person name="Armitage A.D."/>
            <person name="Sobczyk M.K."/>
            <person name="Bates H.J."/>
            <person name="Dunwell J.M."/>
            <person name="Nellist C.F."/>
            <person name="Harrison R.J."/>
        </authorList>
    </citation>
    <scope>NUCLEOTIDE SEQUENCE [LARGE SCALE GENOMIC DNA]</scope>
    <source>
        <strain evidence="3 4">NOV-77</strain>
    </source>
</reference>
<protein>
    <submittedName>
        <fullName evidence="3">Uncharacterized protein</fullName>
    </submittedName>
</protein>
<dbReference type="Pfam" id="PF08238">
    <property type="entry name" value="Sel1"/>
    <property type="match status" value="9"/>
</dbReference>
<feature type="compositionally biased region" description="Polar residues" evidence="2">
    <location>
        <begin position="1"/>
        <end position="10"/>
    </location>
</feature>
<dbReference type="Gene3D" id="1.25.40.10">
    <property type="entry name" value="Tetratricopeptide repeat domain"/>
    <property type="match status" value="3"/>
</dbReference>
<dbReference type="AlphaFoldDB" id="A0A6G0SMH9"/>
<organism evidence="3 4">
    <name type="scientific">Phytophthora fragariae</name>
    <dbReference type="NCBI Taxonomy" id="53985"/>
    <lineage>
        <taxon>Eukaryota</taxon>
        <taxon>Sar</taxon>
        <taxon>Stramenopiles</taxon>
        <taxon>Oomycota</taxon>
        <taxon>Peronosporomycetes</taxon>
        <taxon>Peronosporales</taxon>
        <taxon>Peronosporaceae</taxon>
        <taxon>Phytophthora</taxon>
    </lineage>
</organism>
<feature type="compositionally biased region" description="Polar residues" evidence="2">
    <location>
        <begin position="114"/>
        <end position="124"/>
    </location>
</feature>
<evidence type="ECO:0000256" key="2">
    <source>
        <dbReference type="SAM" id="MobiDB-lite"/>
    </source>
</evidence>
<feature type="compositionally biased region" description="Basic and acidic residues" evidence="2">
    <location>
        <begin position="155"/>
        <end position="166"/>
    </location>
</feature>
<gene>
    <name evidence="3" type="ORF">PF008_g676</name>
</gene>
<dbReference type="InterPro" id="IPR006597">
    <property type="entry name" value="Sel1-like"/>
</dbReference>
<evidence type="ECO:0000256" key="1">
    <source>
        <dbReference type="ARBA" id="ARBA00038101"/>
    </source>
</evidence>
<name>A0A6G0SMH9_9STRA</name>
<evidence type="ECO:0000313" key="3">
    <source>
        <dbReference type="EMBL" id="KAE9361813.1"/>
    </source>
</evidence>
<sequence length="752" mass="80931">MASDPNSVVTSALPGLTPAAISPTRPAHENVTSQEKVEAMSNAKTQPTREPKLLFAVAKNVVNASNASRSKRQPASGGKSPVSSAGEGNHSMRTMFGIIKRAQDTKPELLAAQDQPSLKQSQPSEDGHAPKQQSSRQENKAVAPEMRHSSASVEAESRASLGHEADDRHSFVDDVREILEKLVTQLDSVDPRKLLAVRLGGELRGLLGKAQDEFAAYQAEFVEHATNEGVSVALQNFSASLTQVSAIAERLRTAKFLLNRTFKREVLFAFQEINSYYTSLFMELSMAVARRSGTELPLPAPVTLPPPPEPAEIPAPTGDEICLEAHQYFFGHGVPKNLQKALGLYTQAADLGCAVAMTCLGQTYFTGNGSEKDLLTAEKWFELASSAGDLEGCHQLGLLMCEKAAHLKDARQSDELLALAHVRFSQAAEQGHRDAQFEIGIFHEHGRGGCEPNDMEAATWYAKAADQGHTGAEASLGRLFLVGTQIQQDVAKAVHFLQRAAAKGDSSAQTRLGLLYTTGNGVKRDMERGIAFLQSATDAGSSVAMTRLASLLLLQTPQTNDAVTSATSPTSSAQFRDREDSHDEALRLLLSAGNGGHIDAYYALGKLLETSSLLRDQTAALRFYSKAAMAPTPHAKAAKRVATMYYSGIGCTTNKSKAHQLYAIAANTGDAEALNALGLMYEEGEGCDLNFLKAAEYYRRAADLNSPHAHFNLGCLLSHGKGVPRNADAAQAHFQKVCTDEFISFPDILNDP</sequence>
<feature type="region of interest" description="Disordered" evidence="2">
    <location>
        <begin position="112"/>
        <end position="166"/>
    </location>
</feature>
<dbReference type="InterPro" id="IPR050767">
    <property type="entry name" value="Sel1_AlgK"/>
</dbReference>
<feature type="region of interest" description="Disordered" evidence="2">
    <location>
        <begin position="64"/>
        <end position="90"/>
    </location>
</feature>
<dbReference type="PANTHER" id="PTHR11102:SF160">
    <property type="entry name" value="ERAD-ASSOCIATED E3 UBIQUITIN-PROTEIN LIGASE COMPONENT HRD3"/>
    <property type="match status" value="1"/>
</dbReference>
<dbReference type="Proteomes" id="UP000486351">
    <property type="component" value="Unassembled WGS sequence"/>
</dbReference>